<sequence length="180" mass="19526">MATRKEARRKSLLQMLALVVVAAVVIAVVVLAQSWLRNRPDPEPENTTLTATVGDRDYEIHPYLVAEPGVEPDENDVQTIEVGDDESLTITVPQHVADHDWSAVLIYDDVAANDEVLHGPSESDTLTVPGSVDPLAERAERPKLVVVEIQSVLIGHNDAGEEGPYTTVWSVATQNAEDAS</sequence>
<keyword evidence="1" id="KW-0472">Membrane</keyword>
<keyword evidence="1" id="KW-1133">Transmembrane helix</keyword>
<gene>
    <name evidence="2" type="ORF">CDOO_04050</name>
</gene>
<protein>
    <recommendedName>
        <fullName evidence="4">DUF2771 domain-containing protein</fullName>
    </recommendedName>
</protein>
<dbReference type="InterPro" id="IPR024495">
    <property type="entry name" value="DUF2771"/>
</dbReference>
<evidence type="ECO:0000313" key="3">
    <source>
        <dbReference type="Proteomes" id="UP000029914"/>
    </source>
</evidence>
<dbReference type="RefSeq" id="WP_026159360.1">
    <property type="nucleotide sequence ID" value="NZ_AQUX01000004.1"/>
</dbReference>
<dbReference type="OrthoDB" id="4424536at2"/>
<accession>A0A097IEF6</accession>
<name>A0A097IEF6_9CORY</name>
<dbReference type="KEGG" id="cdo:CDOO_04050"/>
<feature type="transmembrane region" description="Helical" evidence="1">
    <location>
        <begin position="12"/>
        <end position="36"/>
    </location>
</feature>
<evidence type="ECO:0008006" key="4">
    <source>
        <dbReference type="Google" id="ProtNLM"/>
    </source>
</evidence>
<reference evidence="2 3" key="1">
    <citation type="submission" date="2013-09" db="EMBL/GenBank/DDBJ databases">
        <title>Complete genome sequence of Corynebacterium doosanense CAU 212(T) (=DSM 45436(T)), isolated from activated sludge.</title>
        <authorList>
            <person name="Schaffert L."/>
            <person name="Albersmeier A."/>
            <person name="Kalinowski J."/>
            <person name="Ruckert C."/>
        </authorList>
    </citation>
    <scope>NUCLEOTIDE SEQUENCE [LARGE SCALE GENOMIC DNA]</scope>
    <source>
        <strain evidence="2 3">CAU 212</strain>
    </source>
</reference>
<proteinExistence type="predicted"/>
<dbReference type="EMBL" id="CP006764">
    <property type="protein sequence ID" value="AIT60510.1"/>
    <property type="molecule type" value="Genomic_DNA"/>
</dbReference>
<dbReference type="HOGENOM" id="CLU_111048_0_0_11"/>
<dbReference type="Proteomes" id="UP000029914">
    <property type="component" value="Chromosome"/>
</dbReference>
<dbReference type="eggNOG" id="ENOG5033EZJ">
    <property type="taxonomic scope" value="Bacteria"/>
</dbReference>
<dbReference type="AlphaFoldDB" id="A0A097IEF6"/>
<dbReference type="STRING" id="558173.CDOO_04050"/>
<organism evidence="2 3">
    <name type="scientific">Corynebacterium doosanense CAU 212 = DSM 45436</name>
    <dbReference type="NCBI Taxonomy" id="558173"/>
    <lineage>
        <taxon>Bacteria</taxon>
        <taxon>Bacillati</taxon>
        <taxon>Actinomycetota</taxon>
        <taxon>Actinomycetes</taxon>
        <taxon>Mycobacteriales</taxon>
        <taxon>Corynebacteriaceae</taxon>
        <taxon>Corynebacterium</taxon>
    </lineage>
</organism>
<keyword evidence="3" id="KW-1185">Reference proteome</keyword>
<evidence type="ECO:0000313" key="2">
    <source>
        <dbReference type="EMBL" id="AIT60510.1"/>
    </source>
</evidence>
<evidence type="ECO:0000256" key="1">
    <source>
        <dbReference type="SAM" id="Phobius"/>
    </source>
</evidence>
<dbReference type="Pfam" id="PF10969">
    <property type="entry name" value="DUF2771"/>
    <property type="match status" value="1"/>
</dbReference>
<keyword evidence="1" id="KW-0812">Transmembrane</keyword>